<dbReference type="KEGG" id="tpal:117648306"/>
<accession>A0A6P8Z2E2</accession>
<evidence type="ECO:0000313" key="2">
    <source>
        <dbReference type="Proteomes" id="UP000515158"/>
    </source>
</evidence>
<sequence length="160" mass="18602">METDHKSEEIRRPLDVKRSRAEQELQEDEPGGFQFAPLPKRKALPQPTPKVEEIDPAIVKREERRMRKKAAHLLKIPSGVWVSNAEVDKALNAMGYKETRKKYQSPVPDPDRPITPPHWWDPGWRSPDKQVDAEPEAPEVPPPKLSTESREERMQRCRQM</sequence>
<dbReference type="Proteomes" id="UP000515158">
    <property type="component" value="Unplaced"/>
</dbReference>
<feature type="compositionally biased region" description="Basic and acidic residues" evidence="1">
    <location>
        <begin position="147"/>
        <end position="160"/>
    </location>
</feature>
<name>A0A6P8Z2E2_THRPL</name>
<gene>
    <name evidence="3" type="primary">LOC117648306</name>
</gene>
<proteinExistence type="predicted"/>
<dbReference type="AlphaFoldDB" id="A0A6P8Z2E2"/>
<protein>
    <submittedName>
        <fullName evidence="3">Uncharacterized protein LOC117648306</fullName>
    </submittedName>
</protein>
<feature type="region of interest" description="Disordered" evidence="1">
    <location>
        <begin position="1"/>
        <end position="56"/>
    </location>
</feature>
<dbReference type="RefSeq" id="XP_034246658.1">
    <property type="nucleotide sequence ID" value="XM_034390767.1"/>
</dbReference>
<reference evidence="3" key="1">
    <citation type="submission" date="2025-08" db="UniProtKB">
        <authorList>
            <consortium name="RefSeq"/>
        </authorList>
    </citation>
    <scope>IDENTIFICATION</scope>
    <source>
        <tissue evidence="3">Total insect</tissue>
    </source>
</reference>
<dbReference type="GeneID" id="117648306"/>
<feature type="compositionally biased region" description="Basic and acidic residues" evidence="1">
    <location>
        <begin position="1"/>
        <end position="23"/>
    </location>
</feature>
<evidence type="ECO:0000256" key="1">
    <source>
        <dbReference type="SAM" id="MobiDB-lite"/>
    </source>
</evidence>
<keyword evidence="2" id="KW-1185">Reference proteome</keyword>
<dbReference type="InParanoid" id="A0A6P8Z2E2"/>
<feature type="region of interest" description="Disordered" evidence="1">
    <location>
        <begin position="99"/>
        <end position="160"/>
    </location>
</feature>
<evidence type="ECO:0000313" key="3">
    <source>
        <dbReference type="RefSeq" id="XP_034246658.1"/>
    </source>
</evidence>
<organism evidence="3">
    <name type="scientific">Thrips palmi</name>
    <name type="common">Melon thrips</name>
    <dbReference type="NCBI Taxonomy" id="161013"/>
    <lineage>
        <taxon>Eukaryota</taxon>
        <taxon>Metazoa</taxon>
        <taxon>Ecdysozoa</taxon>
        <taxon>Arthropoda</taxon>
        <taxon>Hexapoda</taxon>
        <taxon>Insecta</taxon>
        <taxon>Pterygota</taxon>
        <taxon>Neoptera</taxon>
        <taxon>Paraneoptera</taxon>
        <taxon>Thysanoptera</taxon>
        <taxon>Terebrantia</taxon>
        <taxon>Thripoidea</taxon>
        <taxon>Thripidae</taxon>
        <taxon>Thrips</taxon>
    </lineage>
</organism>